<evidence type="ECO:0000313" key="3">
    <source>
        <dbReference type="EnsemblProtists" id="PYU1_T010614"/>
    </source>
</evidence>
<evidence type="ECO:0000256" key="1">
    <source>
        <dbReference type="SAM" id="MobiDB-lite"/>
    </source>
</evidence>
<reference evidence="4" key="1">
    <citation type="journal article" date="2010" name="Genome Biol.">
        <title>Genome sequence of the necrotrophic plant pathogen Pythium ultimum reveals original pathogenicity mechanisms and effector repertoire.</title>
        <authorList>
            <person name="Levesque C.A."/>
            <person name="Brouwer H."/>
            <person name="Cano L."/>
            <person name="Hamilton J.P."/>
            <person name="Holt C."/>
            <person name="Huitema E."/>
            <person name="Raffaele S."/>
            <person name="Robideau G.P."/>
            <person name="Thines M."/>
            <person name="Win J."/>
            <person name="Zerillo M.M."/>
            <person name="Beakes G.W."/>
            <person name="Boore J.L."/>
            <person name="Busam D."/>
            <person name="Dumas B."/>
            <person name="Ferriera S."/>
            <person name="Fuerstenberg S.I."/>
            <person name="Gachon C.M."/>
            <person name="Gaulin E."/>
            <person name="Govers F."/>
            <person name="Grenville-Briggs L."/>
            <person name="Horner N."/>
            <person name="Hostetler J."/>
            <person name="Jiang R.H."/>
            <person name="Johnson J."/>
            <person name="Krajaejun T."/>
            <person name="Lin H."/>
            <person name="Meijer H.J."/>
            <person name="Moore B."/>
            <person name="Morris P."/>
            <person name="Phuntmart V."/>
            <person name="Puiu D."/>
            <person name="Shetty J."/>
            <person name="Stajich J.E."/>
            <person name="Tripathy S."/>
            <person name="Wawra S."/>
            <person name="van West P."/>
            <person name="Whitty B.R."/>
            <person name="Coutinho P.M."/>
            <person name="Henrissat B."/>
            <person name="Martin F."/>
            <person name="Thomas P.D."/>
            <person name="Tyler B.M."/>
            <person name="De Vries R.P."/>
            <person name="Kamoun S."/>
            <person name="Yandell M."/>
            <person name="Tisserat N."/>
            <person name="Buell C.R."/>
        </authorList>
    </citation>
    <scope>NUCLEOTIDE SEQUENCE</scope>
    <source>
        <strain evidence="4">DAOM:BR144</strain>
    </source>
</reference>
<reference evidence="4" key="2">
    <citation type="submission" date="2010-04" db="EMBL/GenBank/DDBJ databases">
        <authorList>
            <person name="Buell R."/>
            <person name="Hamilton J."/>
            <person name="Hostetler J."/>
        </authorList>
    </citation>
    <scope>NUCLEOTIDE SEQUENCE [LARGE SCALE GENOMIC DNA]</scope>
    <source>
        <strain evidence="4">DAOM:BR144</strain>
    </source>
</reference>
<dbReference type="Gene3D" id="2.60.120.10">
    <property type="entry name" value="Jelly Rolls"/>
    <property type="match status" value="2"/>
</dbReference>
<protein>
    <recommendedName>
        <fullName evidence="2">Cyclic nucleotide-binding domain-containing protein</fullName>
    </recommendedName>
</protein>
<dbReference type="HOGENOM" id="CLU_029755_0_0_1"/>
<dbReference type="SMART" id="SM00100">
    <property type="entry name" value="cNMP"/>
    <property type="match status" value="1"/>
</dbReference>
<dbReference type="PANTHER" id="PTHR23011:SF28">
    <property type="entry name" value="CYCLIC NUCLEOTIDE-BINDING DOMAIN CONTAINING PROTEIN"/>
    <property type="match status" value="1"/>
</dbReference>
<dbReference type="VEuPathDB" id="FungiDB:PYU1_G010591"/>
<dbReference type="InterPro" id="IPR018488">
    <property type="entry name" value="cNMP-bd_CS"/>
</dbReference>
<dbReference type="STRING" id="431595.K3X065"/>
<dbReference type="EnsemblProtists" id="PYU1_T010614">
    <property type="protein sequence ID" value="PYU1_T010614"/>
    <property type="gene ID" value="PYU1_G010591"/>
</dbReference>
<dbReference type="InParanoid" id="K3X065"/>
<name>K3X065_GLOUD</name>
<dbReference type="Proteomes" id="UP000019132">
    <property type="component" value="Unassembled WGS sequence"/>
</dbReference>
<reference evidence="3" key="3">
    <citation type="submission" date="2015-02" db="UniProtKB">
        <authorList>
            <consortium name="EnsemblProtists"/>
        </authorList>
    </citation>
    <scope>IDENTIFICATION</scope>
    <source>
        <strain evidence="3">DAOM BR144</strain>
    </source>
</reference>
<organism evidence="3 4">
    <name type="scientific">Globisporangium ultimum (strain ATCC 200006 / CBS 805.95 / DAOM BR144)</name>
    <name type="common">Pythium ultimum</name>
    <dbReference type="NCBI Taxonomy" id="431595"/>
    <lineage>
        <taxon>Eukaryota</taxon>
        <taxon>Sar</taxon>
        <taxon>Stramenopiles</taxon>
        <taxon>Oomycota</taxon>
        <taxon>Peronosporomycetes</taxon>
        <taxon>Pythiales</taxon>
        <taxon>Pythiaceae</taxon>
        <taxon>Globisporangium</taxon>
    </lineage>
</organism>
<dbReference type="InterPro" id="IPR000595">
    <property type="entry name" value="cNMP-bd_dom"/>
</dbReference>
<dbReference type="PROSITE" id="PS00889">
    <property type="entry name" value="CNMP_BINDING_2"/>
    <property type="match status" value="1"/>
</dbReference>
<accession>K3X065</accession>
<dbReference type="SUPFAM" id="SSF51206">
    <property type="entry name" value="cAMP-binding domain-like"/>
    <property type="match status" value="2"/>
</dbReference>
<feature type="domain" description="Cyclic nucleotide-binding" evidence="2">
    <location>
        <begin position="200"/>
        <end position="330"/>
    </location>
</feature>
<dbReference type="AlphaFoldDB" id="K3X065"/>
<dbReference type="PANTHER" id="PTHR23011">
    <property type="entry name" value="CYCLIC NUCLEOTIDE-BINDING DOMAIN CONTAINING PROTEIN"/>
    <property type="match status" value="1"/>
</dbReference>
<proteinExistence type="predicted"/>
<dbReference type="eggNOG" id="KOG0614">
    <property type="taxonomic scope" value="Eukaryota"/>
</dbReference>
<dbReference type="InterPro" id="IPR014710">
    <property type="entry name" value="RmlC-like_jellyroll"/>
</dbReference>
<feature type="region of interest" description="Disordered" evidence="1">
    <location>
        <begin position="25"/>
        <end position="49"/>
    </location>
</feature>
<keyword evidence="4" id="KW-1185">Reference proteome</keyword>
<dbReference type="CDD" id="cd00038">
    <property type="entry name" value="CAP_ED"/>
    <property type="match status" value="1"/>
</dbReference>
<dbReference type="InterPro" id="IPR018490">
    <property type="entry name" value="cNMP-bd_dom_sf"/>
</dbReference>
<evidence type="ECO:0000313" key="4">
    <source>
        <dbReference type="Proteomes" id="UP000019132"/>
    </source>
</evidence>
<dbReference type="PROSITE" id="PS50042">
    <property type="entry name" value="CNMP_BINDING_3"/>
    <property type="match status" value="1"/>
</dbReference>
<dbReference type="EMBL" id="GL376596">
    <property type="status" value="NOT_ANNOTATED_CDS"/>
    <property type="molecule type" value="Genomic_DNA"/>
</dbReference>
<evidence type="ECO:0000259" key="2">
    <source>
        <dbReference type="PROSITE" id="PS50042"/>
    </source>
</evidence>
<sequence length="490" mass="55495">MIPYTSLQVRGRVIEQEREGLRRRSSLLKSLSSRRGSTETTTDNQPHDEVDKRVFKRSTKSFRMSFVLNAGDDGLDQLVNNISSEGHDRKTLFVQATLALWEHRRKAAALRRWKEILQVGSDSFQLSEDLNVNDEARKILYSMEATRIAMENVALGIASPRPGSFNSKCEMSAVSAASKLSRRDLDLLVIWARQMQPKTFPRGVDDTSIREAMKFLRFRQYEDGDALFFEGEIGELFYFLFQGTVAVYVGASTSHLKAVHGTRRNAARRRIDGQKPDLTQLGKRVFAYRTGEGFGETAMFTNDAIRTASAIAVGTCEVCELPKEVYKRTLKKYHQQFFEQAQKINFMQRVPLFKDWQRTRLSSVADLLEKRKLAFGDQLLIEASSVLHCCFFVLSGLVKITKQIDLAPPPFSEDTMNQSTRKKPRHRIHMNIELQTCGSAEIVALEALVEPNSRAMYNAVAASANVELREELPRVCAIVSLPARVRDLSA</sequence>